<evidence type="ECO:0000313" key="11">
    <source>
        <dbReference type="Proteomes" id="UP001347796"/>
    </source>
</evidence>
<dbReference type="PANTHER" id="PTHR24006:SF827">
    <property type="entry name" value="UBIQUITIN CARBOXYL-TERMINAL HYDROLASE 34"/>
    <property type="match status" value="1"/>
</dbReference>
<feature type="compositionally biased region" description="Basic and acidic residues" evidence="8">
    <location>
        <begin position="89"/>
        <end position="121"/>
    </location>
</feature>
<comment type="catalytic activity">
    <reaction evidence="1">
        <text>Thiol-dependent hydrolysis of ester, thioester, amide, peptide and isopeptide bonds formed by the C-terminal Gly of ubiquitin (a 76-residue protein attached to proteins as an intracellular targeting signal).</text>
        <dbReference type="EC" id="3.4.19.12"/>
    </reaction>
</comment>
<dbReference type="InterPro" id="IPR016024">
    <property type="entry name" value="ARM-type_fold"/>
</dbReference>
<evidence type="ECO:0000259" key="9">
    <source>
        <dbReference type="PROSITE" id="PS50235"/>
    </source>
</evidence>
<evidence type="ECO:0000313" key="10">
    <source>
        <dbReference type="EMBL" id="KAK6181200.1"/>
    </source>
</evidence>
<dbReference type="InterPro" id="IPR038765">
    <property type="entry name" value="Papain-like_cys_pep_sf"/>
</dbReference>
<feature type="region of interest" description="Disordered" evidence="8">
    <location>
        <begin position="3417"/>
        <end position="3533"/>
    </location>
</feature>
<dbReference type="Pfam" id="PF00443">
    <property type="entry name" value="UCH"/>
    <property type="match status" value="1"/>
</dbReference>
<evidence type="ECO:0000256" key="7">
    <source>
        <dbReference type="ARBA" id="ARBA00022807"/>
    </source>
</evidence>
<dbReference type="PROSITE" id="PS50235">
    <property type="entry name" value="USP_3"/>
    <property type="match status" value="1"/>
</dbReference>
<dbReference type="Gene3D" id="3.90.70.10">
    <property type="entry name" value="Cysteine proteinases"/>
    <property type="match status" value="1"/>
</dbReference>
<feature type="compositionally biased region" description="Basic and acidic residues" evidence="8">
    <location>
        <begin position="776"/>
        <end position="787"/>
    </location>
</feature>
<dbReference type="SUPFAM" id="SSF48371">
    <property type="entry name" value="ARM repeat"/>
    <property type="match status" value="2"/>
</dbReference>
<dbReference type="SUPFAM" id="SSF54001">
    <property type="entry name" value="Cysteine proteinases"/>
    <property type="match status" value="1"/>
</dbReference>
<feature type="compositionally biased region" description="Basic and acidic residues" evidence="8">
    <location>
        <begin position="3463"/>
        <end position="3472"/>
    </location>
</feature>
<evidence type="ECO:0000256" key="8">
    <source>
        <dbReference type="SAM" id="MobiDB-lite"/>
    </source>
</evidence>
<dbReference type="CDD" id="cd02659">
    <property type="entry name" value="peptidase_C19C"/>
    <property type="match status" value="1"/>
</dbReference>
<dbReference type="PANTHER" id="PTHR24006">
    <property type="entry name" value="UBIQUITIN CARBOXYL-TERMINAL HYDROLASE"/>
    <property type="match status" value="1"/>
</dbReference>
<dbReference type="GO" id="GO:0004843">
    <property type="term" value="F:cysteine-type deubiquitinase activity"/>
    <property type="evidence" value="ECO:0007669"/>
    <property type="project" value="UniProtKB-EC"/>
</dbReference>
<keyword evidence="7" id="KW-0788">Thiol protease</keyword>
<dbReference type="PROSITE" id="PS00973">
    <property type="entry name" value="USP_2"/>
    <property type="match status" value="1"/>
</dbReference>
<dbReference type="InterPro" id="IPR001394">
    <property type="entry name" value="Peptidase_C19_UCH"/>
</dbReference>
<evidence type="ECO:0000256" key="5">
    <source>
        <dbReference type="ARBA" id="ARBA00022786"/>
    </source>
</evidence>
<dbReference type="EC" id="3.4.19.12" evidence="3"/>
<comment type="similarity">
    <text evidence="2">Belongs to the peptidase C19 family.</text>
</comment>
<feature type="region of interest" description="Disordered" evidence="8">
    <location>
        <begin position="542"/>
        <end position="579"/>
    </location>
</feature>
<feature type="compositionally biased region" description="Basic residues" evidence="8">
    <location>
        <begin position="611"/>
        <end position="620"/>
    </location>
</feature>
<feature type="region of interest" description="Disordered" evidence="8">
    <location>
        <begin position="484"/>
        <end position="515"/>
    </location>
</feature>
<dbReference type="GO" id="GO:0005829">
    <property type="term" value="C:cytosol"/>
    <property type="evidence" value="ECO:0007669"/>
    <property type="project" value="TreeGrafter"/>
</dbReference>
<gene>
    <name evidence="10" type="ORF">SNE40_009110</name>
</gene>
<evidence type="ECO:0000256" key="3">
    <source>
        <dbReference type="ARBA" id="ARBA00012759"/>
    </source>
</evidence>
<proteinExistence type="inferred from homology"/>
<organism evidence="10 11">
    <name type="scientific">Patella caerulea</name>
    <name type="common">Rayed Mediterranean limpet</name>
    <dbReference type="NCBI Taxonomy" id="87958"/>
    <lineage>
        <taxon>Eukaryota</taxon>
        <taxon>Metazoa</taxon>
        <taxon>Spiralia</taxon>
        <taxon>Lophotrochozoa</taxon>
        <taxon>Mollusca</taxon>
        <taxon>Gastropoda</taxon>
        <taxon>Patellogastropoda</taxon>
        <taxon>Patelloidea</taxon>
        <taxon>Patellidae</taxon>
        <taxon>Patella</taxon>
    </lineage>
</organism>
<comment type="caution">
    <text evidence="10">The sequence shown here is derived from an EMBL/GenBank/DDBJ whole genome shotgun (WGS) entry which is preliminary data.</text>
</comment>
<feature type="region of interest" description="Disordered" evidence="8">
    <location>
        <begin position="736"/>
        <end position="788"/>
    </location>
</feature>
<feature type="region of interest" description="Disordered" evidence="8">
    <location>
        <begin position="89"/>
        <end position="130"/>
    </location>
</feature>
<feature type="compositionally biased region" description="Basic and acidic residues" evidence="8">
    <location>
        <begin position="3479"/>
        <end position="3488"/>
    </location>
</feature>
<keyword evidence="4" id="KW-0645">Protease</keyword>
<feature type="domain" description="USP" evidence="9">
    <location>
        <begin position="1968"/>
        <end position="2319"/>
    </location>
</feature>
<dbReference type="InterPro" id="IPR021905">
    <property type="entry name" value="DUF3517"/>
</dbReference>
<name>A0AAN8Q2M6_PATCE</name>
<dbReference type="InterPro" id="IPR018200">
    <property type="entry name" value="USP_CS"/>
</dbReference>
<evidence type="ECO:0000256" key="1">
    <source>
        <dbReference type="ARBA" id="ARBA00000707"/>
    </source>
</evidence>
<dbReference type="Pfam" id="PF12030">
    <property type="entry name" value="DUF3517"/>
    <property type="match status" value="1"/>
</dbReference>
<feature type="region of interest" description="Disordered" evidence="8">
    <location>
        <begin position="591"/>
        <end position="620"/>
    </location>
</feature>
<keyword evidence="6" id="KW-0378">Hydrolase</keyword>
<dbReference type="FunFam" id="3.90.70.10:FF:000014">
    <property type="entry name" value="Ubiquitin carboxyl-terminal hydrolase 34"/>
    <property type="match status" value="1"/>
</dbReference>
<dbReference type="InterPro" id="IPR028889">
    <property type="entry name" value="USP"/>
</dbReference>
<keyword evidence="11" id="KW-1185">Reference proteome</keyword>
<feature type="compositionally biased region" description="Acidic residues" evidence="8">
    <location>
        <begin position="593"/>
        <end position="602"/>
    </location>
</feature>
<dbReference type="EMBL" id="JAZGQO010000007">
    <property type="protein sequence ID" value="KAK6181200.1"/>
    <property type="molecule type" value="Genomic_DNA"/>
</dbReference>
<dbReference type="GO" id="GO:0006508">
    <property type="term" value="P:proteolysis"/>
    <property type="evidence" value="ECO:0007669"/>
    <property type="project" value="UniProtKB-KW"/>
</dbReference>
<feature type="compositionally biased region" description="Low complexity" evidence="8">
    <location>
        <begin position="3500"/>
        <end position="3518"/>
    </location>
</feature>
<dbReference type="GO" id="GO:0009966">
    <property type="term" value="P:regulation of signal transduction"/>
    <property type="evidence" value="ECO:0007669"/>
    <property type="project" value="UniProtKB-ARBA"/>
</dbReference>
<dbReference type="InterPro" id="IPR050164">
    <property type="entry name" value="Peptidase_C19"/>
</dbReference>
<sequence length="3555" mass="407951">MCETCTDVLILLDSHDERVHSNVGLQLNKREIQAVILYVGTWAQRQCMCCYKDFKNIEKLNNLIQTVLRTAIRLIQTLPTDIQKEFDKIYPKDEEQKTKDEDQPEVDKEEKAEKKEEKEEKSEDQDEENEYWSLEEKEKLVQFITKVFLMNFPLYMAYKHFIHTSLEELSQHETSALNNYCEISDPDVPLYLLRNVCFFCDTNGIQALEQCFEKATPETLPFNFAHLLIHLIANLRLWMNIPTVMQCIIPLRSAVIRYMCSLSDRELRNAGSRNMTELMWAAVKEPLENHFSFDKEGLQLGFKYFTCTTLTIRLAGIAQINSQINLYNDSCNNETFMDAESVGNELAQWLIENKIVEHIFGPNLHVEIIKQSQMILNFLAMEGRITNEHIDCIWATSQLKHCGKQVYDILIPLIKNLHDLTPVRHLLKLVSSLDISAHTESTLYLASALIKCIWNTCASGHGHGVPQQIHPQLQSTYTALQREREAEEAMKGKHGKHSVSSSEESDGGTKSRNINPKQCCNALNPEELELGECCPHHHIHHTKPDTGESDSSMDGNSDLSVGSEDSGGEESEVELHHKNAKFRLESKVKLVEESESDVEGSDSSENGGKPKEKRKGKKRLRKVTVMRLVRNDGNGHEGDTQSEESCMEDCGHCHDEDLEEGESEFIDSEDEKDLEEEANLASFNHACEQTDESSDFEVEDPEIKHLHGVHRFNTPQSMKHKAHQAMLRRAMMQSHRVCPSDDGAVPGTSKQFQDKPSETIEVEDSKEPGTSTSDENISKLKEEESQKSDVAMIEAGTEFESDVQPLTSDKSEVEIYDCREVVQRLHQTHRQRNIRRNIQSEFSEGIMSPDEGSCHSSRMSTKSEKNMADFDGEEGLSDEELVQISANAHYNTQQMQEHMSSMYSNHVPRAVIHHRPVQREITATQSSSCDMTFDDVCKKGNTLLWDLVQEEAAHLLPEGLAVEAEKALYSLVCVSTDKRIKLKFIAACIENVANHRSVVISLRLLPRIFDSFPNYRIGCSYVTMWAETELHMMEHFFNDLVHYTHCVKEGKSSPTALYYHREEVLVRLQFLICVFSTFVSPEIFRLSQDQVDILWNCLATDDECTDDCLHWFLNQAKNKDFHALGVDTFKHIFLEKMPQLEPESTSMISLNLFQQLSHLARYANPSSDNPLSENQLSGMNQLWSIALRARNKDVSMSAIQYINNYYIGYGHGLLDKEEEFVKRCMDSLVEALSRVREDPKGSLLVLQRGLTLLKNHLEAFRRRYAFHLRNWQIDGSGIHSHQQHRFEKQPTPIRIHLQPAGMSEKTLLEMMSTDLVAELRAEVARWWEELQKQQQLQRQQLEGTHGVQLSPILGSMLHDGPIRMITFGQELTVDTDEKTIGEMQFKDMQLVFVSVGASRQPKKIDGSIPPSGLTAPPRDKLPMILLLQEPHFDNLFMLLEQLSNLDTDLVEMDCHEITGLQAEARRLSRSVWELLMILPTSQKHLDGFKSIMSEQSITEEKTPNVDWNNLLPPSSPHRLYYSLQIVEFLSHSSKIRRKSVMKSGGGDAYVLGDSDSPGSDHSDNIWSSKFISKGGLSHLFNIFMTGSLQPKEGDVWSQWNQECLAYLLRLMSQFAVGLSDNDSSADDESYESPRKKIKKQKGINEKIIIPRLNQSTLNDLNVESVLKILMQILYEAALPEDNNQLYLGSWGRAEVVHYALSFLVSLAYSCDEVHCLLCSDPTFTAWLKRLTLEAPEPYVRKEACMGLYRLCLGKTVDEKSGYNFILPILSNLLDFLSDALLFKPQKSNEFEGQKDKEPYGPGCRDYFFLVCRFVDSISREDANREDGPIEINILAKTVSQHITDRCIYESRFGVEEDDGLVGLLNLCTALIKHDPPFKRSNAGQLLLEEIFGDLFNLPSPSQRNLPKCKSQSSRSAAYDLIVELVKGSVDNYRILHTKMMEQHSKDSHTPYPWDYWPHEDGRSKCGYVGLTNLGATCYMATCMQHLYMIPQARQSVLQAKCTGNSQHEGTLIELQKMFAYLQESERKAYNPKSFCKAYTMDKQPLNTGEQKDMTEFFTDLISKLEEMSPDMRKLVKTLFGGVLTNNVVSLDCPHVSRTFEEFYTVRCQVTDMKDLYESLDEVTVKDMLEGDNMYTCSKCVKKVRAEKRACFRKLPKILCFNTMRYTFNMITMMKEKVNTHFSFPLRLDMSQYMESNLMGPDKLKDSDDFDGGLDCEDFSNTEDISCEYELIGVTVHTGTADGGHYYSFIRDRLNKGDNGHDKWFLFNDAEVKPFDPTQIATECFGGEMTSKTYDSVTDKFMDFSFEKTNSAYMLFYESCPPKKAEDTAVKVEEPLKFNFELSNELGQWIWQDNTQFLQDKNLFEHNYFGFMWQICGYIPTTLVKDETNQVALKAAQLSLSFVLETMIHSKEKPTMLQWIELLTKQFNSCPKACEWSLDHMAESDWWPQQILIKCPNQMVRQMFQRLVLHIISQLRNTQVEFYMQPVVEPDGTVDVNQLGNRSCVTRFIRKLLTIIEHGVRPHSKYLTEYFAFLLEFAKSGEEEAQFLIHINAIYTMITFYMGQKAQENYVEILSDDEEEEDVISLTDDNYRPISLEKMITLIALLVEKSRTNEKQLRLSTKDMTAIIGGKGFPFLFNQIRDNINIRQTCNLLFSLTRWNENQAMIIVNMIFAAIRKLTPEQSQPFFKLLSMLVEFMGGPPGMPQYTRYILLKFWDLAKCCPQQCLEWLAGQVTRNKVVQAWCLSQMDLWVEQYLIAHSTLRVRNAAAYLLVALVPSHNFRQAYRPPRSYHSPLKEIVMTPDARLALNQIYEHLLSLLSRAKAYVDSLVHSTTKLTCYFAVLTYCLNSKAEKLMFSEYFLELWQLFHPKLSEPQISMHHNKQVLLLFWHQVCVDCPENIKLIVSNPHVCKNIAFNYILADHDDQDVVMFNKLMLPSYYGLLRMCCQQDRNFTRQLAQHQNIQWAFKNITPYPAQYTVAVEELFRMMKLMAARPEECTSDEIKAINAFRHNTLSMYLSVLDARSMWQTLISAFKILVESQEEKLDVVLHGGLQMITEAFYTLHVMYHEATACHVTGDIVDLLTILLKVLETAREIRESRSEVSVRIKSCFASWKERMEFVKKVLTLLNSYTPPEVRQVCFELLKQMVLTFQGECISTIVPVLTHAHTACQDNSLPVVTGPYFPRRGQKPFGSKSNIRPPRPQFQMCLNTTQIEHSNGADEVYDQSLTDFFQPYHMLVDVMCRVAVNQQNMSESLINLSAMVACEGVPLQLQYFAMLWYEIYQSEQVDRNYIKVLCNSNAFIDYVDAVLLDERRSLNSQIIYQFFCNFFPKVYQQVLHDQGRSLLDSIVASIIAEKSALENVETERELHATCYRINADVRAMLIIFSVQMPKQISELLMESLQYILKACRQHQQQRLEAEEQAKLASQKMEEEQQQTASADKKTDSGETPSKRRRISSDGEDEKEEEKQSSKETESASTSAKQEEESEKKSPPPADVKAITKNSNSSQASTSTTQPSASTSRPHHTGLIFNRDKPNKVDLAATQIQKLLNLIEKKSKK</sequence>
<feature type="compositionally biased region" description="Basic and acidic residues" evidence="8">
    <location>
        <begin position="752"/>
        <end position="767"/>
    </location>
</feature>
<protein>
    <recommendedName>
        <fullName evidence="3">ubiquitinyl hydrolase 1</fullName>
        <ecNumber evidence="3">3.4.19.12</ecNumber>
    </recommendedName>
</protein>
<evidence type="ECO:0000256" key="4">
    <source>
        <dbReference type="ARBA" id="ARBA00022670"/>
    </source>
</evidence>
<dbReference type="Proteomes" id="UP001347796">
    <property type="component" value="Unassembled WGS sequence"/>
</dbReference>
<keyword evidence="5" id="KW-0833">Ubl conjugation pathway</keyword>
<accession>A0AAN8Q2M6</accession>
<evidence type="ECO:0000256" key="2">
    <source>
        <dbReference type="ARBA" id="ARBA00009085"/>
    </source>
</evidence>
<reference evidence="10 11" key="1">
    <citation type="submission" date="2024-01" db="EMBL/GenBank/DDBJ databases">
        <title>The genome of the rayed Mediterranean limpet Patella caerulea (Linnaeus, 1758).</title>
        <authorList>
            <person name="Anh-Thu Weber A."/>
            <person name="Halstead-Nussloch G."/>
        </authorList>
    </citation>
    <scope>NUCLEOTIDE SEQUENCE [LARGE SCALE GENOMIC DNA]</scope>
    <source>
        <strain evidence="10">AATW-2023a</strain>
        <tissue evidence="10">Whole specimen</tissue>
    </source>
</reference>
<dbReference type="GO" id="GO:0005634">
    <property type="term" value="C:nucleus"/>
    <property type="evidence" value="ECO:0007669"/>
    <property type="project" value="TreeGrafter"/>
</dbReference>
<evidence type="ECO:0000256" key="6">
    <source>
        <dbReference type="ARBA" id="ARBA00022801"/>
    </source>
</evidence>
<dbReference type="GO" id="GO:0016579">
    <property type="term" value="P:protein deubiquitination"/>
    <property type="evidence" value="ECO:0007669"/>
    <property type="project" value="InterPro"/>
</dbReference>